<keyword evidence="1" id="KW-0547">Nucleotide-binding</keyword>
<feature type="region of interest" description="Disordered" evidence="2">
    <location>
        <begin position="16"/>
        <end position="64"/>
    </location>
</feature>
<dbReference type="PANTHER" id="PTHR10492">
    <property type="match status" value="1"/>
</dbReference>
<dbReference type="InterPro" id="IPR049163">
    <property type="entry name" value="Pif1-like_2B_dom"/>
</dbReference>
<dbReference type="GO" id="GO:0006281">
    <property type="term" value="P:DNA repair"/>
    <property type="evidence" value="ECO:0007669"/>
    <property type="project" value="UniProtKB-KW"/>
</dbReference>
<dbReference type="GO" id="GO:0016787">
    <property type="term" value="F:hydrolase activity"/>
    <property type="evidence" value="ECO:0007669"/>
    <property type="project" value="UniProtKB-KW"/>
</dbReference>
<name>A0A6L2K612_TANCI</name>
<evidence type="ECO:0000256" key="2">
    <source>
        <dbReference type="SAM" id="MobiDB-lite"/>
    </source>
</evidence>
<sequence length="1462" mass="166055">MVNIIPPDHVDKVHVVEPNQQDDVSAVPEPVLVDEEEDEFKDEEDPQEEEDDMDINIESEPDDEIEVENPIEHEDETVPSSVHETAHAFVEKKGKTKDKFYGKLILELGNEVRSSVEEGTAAMEKLERQANVRNDASGSGPARGAVELRRWFEKTKSVFKVSKCAEGKKVKFASTTLEGTALTWWKTKVATMGLETVNQMPWTEMKQLMTAEFYPIEERFNELALMCPRMVEPTRVKVDAYIHWLTNNIKGEVTSSKPADLNEANRQTQGNARAMVITPTDGKLPLCERCLTRHVGQCTIKCQKCGKVRHKARSFVDTKFSAMLDIDPIKIGASYEVELADGRVASTNTVLKGCTLNLHDAIIVCGEKVVRIPYESEMIVKSDNGVSRLKVILCIKAHVPVIRDFPEVFPEEFPRLPPPRQVEFQIDLVPRAAPVTRAPYRLAPSEMKELSVQLQELLEKGFICPISSSWGASVLFVKKKDGSFRMCIDYRELNKLTDVEEHEKHLKIILELLKKDRLYTVLYTIEFQKCGLPHCHTLVWVDLKDKIQNASHVDRYISAELPDPDTDPKGYIVVSEMMVHGPYGLLHYDAACMKEGKRGKNFPKKFIAHTFFDADGYRQGVDKRLSMNQYHMFQLHKRLDCYALLFRGGRLFQQGDREGSQVGGCLILPRTFTGGPRYMYSHYMDALAICRVLELTPADRADIVVRVFQQKVQDFCTFLKDRQVFGSVTGRTDKIAAKTVRQVGDPPVDTNNGSIQIDEIQNYIDGRFVCPHEACWRILKYDIHGRQPAVQILYVHLEGMQLVTFRDHQPLTLLVNDEDKTKTTLTEWLEYNKRNGDRLHLTYIDFTKEFGWYSDTKSWLRRQRRNSGLIGRLANVHPTSSELFFLRMLLCHQKGCTTFDDIRTVNKRLHLTFRAACEALGLLGDKKELWKAFWQRMSDDVPRTVSNSLHIQDLYMNDPELEANENKQEMIFVYGHDGTGKTFLWRTLINNMRSEGKIVLAVASSGIASLLLPAGRTAHSRFKLLLDLTDKSLCNIKKNTNAAPLLAKTSPIIWDESLMNDKRCFEALDRTLRDVLDAPEKLFGCKTIVLRGDFRQTPPVKKGASKPEIVSASIAASELWPHFKVCKLTENMRLLQPGLNKYEKTRAANFASWLLEIGDGKTGTVEENSDGDSSWITVPEEFCIPDDDNGLKNLIGFIYDENTLQHPTAADLQQKAIVCPKNTTADEINETVLEILHGKSMVYTSSDEAIPLGSDLGGEVELLYPPEYLNTLQFLGFPSHRLELKVEAPIMLLRNMNLQGGMCNGTQMIIKKLSSRLIDANLITGNKVGERVYIPRIVLTTKEPHSLTYTFFIPAGNMTVNCISDLKPEAKNKILEAKVYRKWTNRSPPKTAPTDYCCILINREDKMATEFNREKFEKMKQPVIFAISSCKANIYEGIQLSGTPATHYYFNPEIPGLEELRE</sequence>
<dbReference type="Gene3D" id="3.40.50.300">
    <property type="entry name" value="P-loop containing nucleotide triphosphate hydrolases"/>
    <property type="match status" value="1"/>
</dbReference>
<dbReference type="InterPro" id="IPR010285">
    <property type="entry name" value="DNA_helicase_pif1-like_DEAD"/>
</dbReference>
<dbReference type="SUPFAM" id="SSF52540">
    <property type="entry name" value="P-loop containing nucleoside triphosphate hydrolases"/>
    <property type="match status" value="2"/>
</dbReference>
<dbReference type="GO" id="GO:0000723">
    <property type="term" value="P:telomere maintenance"/>
    <property type="evidence" value="ECO:0007669"/>
    <property type="project" value="InterPro"/>
</dbReference>
<gene>
    <name evidence="5" type="ORF">Tci_016801</name>
</gene>
<dbReference type="PANTHER" id="PTHR10492:SF96">
    <property type="entry name" value="ATP-DEPENDENT DNA HELICASE"/>
    <property type="match status" value="1"/>
</dbReference>
<evidence type="ECO:0000259" key="4">
    <source>
        <dbReference type="Pfam" id="PF21530"/>
    </source>
</evidence>
<reference evidence="5" key="1">
    <citation type="journal article" date="2019" name="Sci. Rep.">
        <title>Draft genome of Tanacetum cinerariifolium, the natural source of mosquito coil.</title>
        <authorList>
            <person name="Yamashiro T."/>
            <person name="Shiraishi A."/>
            <person name="Satake H."/>
            <person name="Nakayama K."/>
        </authorList>
    </citation>
    <scope>NUCLEOTIDE SEQUENCE</scope>
</reference>
<dbReference type="GO" id="GO:0006310">
    <property type="term" value="P:DNA recombination"/>
    <property type="evidence" value="ECO:0007669"/>
    <property type="project" value="UniProtKB-KW"/>
</dbReference>
<dbReference type="InterPro" id="IPR012340">
    <property type="entry name" value="NA-bd_OB-fold"/>
</dbReference>
<comment type="catalytic activity">
    <reaction evidence="1">
        <text>ATP + H2O = ADP + phosphate + H(+)</text>
        <dbReference type="Rhea" id="RHEA:13065"/>
        <dbReference type="ChEBI" id="CHEBI:15377"/>
        <dbReference type="ChEBI" id="CHEBI:15378"/>
        <dbReference type="ChEBI" id="CHEBI:30616"/>
        <dbReference type="ChEBI" id="CHEBI:43474"/>
        <dbReference type="ChEBI" id="CHEBI:456216"/>
        <dbReference type="EC" id="5.6.2.3"/>
    </reaction>
</comment>
<dbReference type="SUPFAM" id="SSF56672">
    <property type="entry name" value="DNA/RNA polymerases"/>
    <property type="match status" value="1"/>
</dbReference>
<dbReference type="EMBL" id="BKCJ010001898">
    <property type="protein sequence ID" value="GEU44823.1"/>
    <property type="molecule type" value="Genomic_DNA"/>
</dbReference>
<organism evidence="5">
    <name type="scientific">Tanacetum cinerariifolium</name>
    <name type="common">Dalmatian daisy</name>
    <name type="synonym">Chrysanthemum cinerariifolium</name>
    <dbReference type="NCBI Taxonomy" id="118510"/>
    <lineage>
        <taxon>Eukaryota</taxon>
        <taxon>Viridiplantae</taxon>
        <taxon>Streptophyta</taxon>
        <taxon>Embryophyta</taxon>
        <taxon>Tracheophyta</taxon>
        <taxon>Spermatophyta</taxon>
        <taxon>Magnoliopsida</taxon>
        <taxon>eudicotyledons</taxon>
        <taxon>Gunneridae</taxon>
        <taxon>Pentapetalae</taxon>
        <taxon>asterids</taxon>
        <taxon>campanulids</taxon>
        <taxon>Asterales</taxon>
        <taxon>Asteraceae</taxon>
        <taxon>Asteroideae</taxon>
        <taxon>Anthemideae</taxon>
        <taxon>Anthemidinae</taxon>
        <taxon>Tanacetum</taxon>
    </lineage>
</organism>
<comment type="caution">
    <text evidence="5">The sequence shown here is derived from an EMBL/GenBank/DDBJ whole genome shotgun (WGS) entry which is preliminary data.</text>
</comment>
<keyword evidence="1" id="KW-0378">Hydrolase</keyword>
<feature type="domain" description="DNA helicase Pif1-like DEAD-box helicase" evidence="3">
    <location>
        <begin position="964"/>
        <end position="1165"/>
    </location>
</feature>
<dbReference type="GO" id="GO:0043139">
    <property type="term" value="F:5'-3' DNA helicase activity"/>
    <property type="evidence" value="ECO:0007669"/>
    <property type="project" value="UniProtKB-EC"/>
</dbReference>
<keyword evidence="1" id="KW-0227">DNA damage</keyword>
<dbReference type="InterPro" id="IPR043502">
    <property type="entry name" value="DNA/RNA_pol_sf"/>
</dbReference>
<dbReference type="Gene3D" id="3.10.10.10">
    <property type="entry name" value="HIV Type 1 Reverse Transcriptase, subunit A, domain 1"/>
    <property type="match status" value="1"/>
</dbReference>
<keyword evidence="1" id="KW-0233">DNA recombination</keyword>
<dbReference type="GO" id="GO:0005524">
    <property type="term" value="F:ATP binding"/>
    <property type="evidence" value="ECO:0007669"/>
    <property type="project" value="UniProtKB-KW"/>
</dbReference>
<evidence type="ECO:0000313" key="5">
    <source>
        <dbReference type="EMBL" id="GEU44823.1"/>
    </source>
</evidence>
<keyword evidence="1" id="KW-0067">ATP-binding</keyword>
<evidence type="ECO:0000259" key="3">
    <source>
        <dbReference type="Pfam" id="PF05970"/>
    </source>
</evidence>
<dbReference type="Gene3D" id="2.40.50.140">
    <property type="entry name" value="Nucleic acid-binding proteins"/>
    <property type="match status" value="1"/>
</dbReference>
<feature type="domain" description="DNA helicase Pif1-like 2B" evidence="4">
    <location>
        <begin position="1267"/>
        <end position="1313"/>
    </location>
</feature>
<dbReference type="Pfam" id="PF05970">
    <property type="entry name" value="PIF1"/>
    <property type="match status" value="1"/>
</dbReference>
<evidence type="ECO:0000256" key="1">
    <source>
        <dbReference type="RuleBase" id="RU363044"/>
    </source>
</evidence>
<proteinExistence type="inferred from homology"/>
<dbReference type="InterPro" id="IPR027417">
    <property type="entry name" value="P-loop_NTPase"/>
</dbReference>
<keyword evidence="1 5" id="KW-0347">Helicase</keyword>
<dbReference type="Pfam" id="PF21530">
    <property type="entry name" value="Pif1_2B_dom"/>
    <property type="match status" value="1"/>
</dbReference>
<feature type="compositionally biased region" description="Acidic residues" evidence="2">
    <location>
        <begin position="32"/>
        <end position="64"/>
    </location>
</feature>
<comment type="cofactor">
    <cofactor evidence="1">
        <name>Mg(2+)</name>
        <dbReference type="ChEBI" id="CHEBI:18420"/>
    </cofactor>
</comment>
<keyword evidence="1" id="KW-0234">DNA repair</keyword>
<comment type="similarity">
    <text evidence="1">Belongs to the helicase family.</text>
</comment>
<dbReference type="EC" id="5.6.2.3" evidence="1"/>
<protein>
    <recommendedName>
        <fullName evidence="1">ATP-dependent DNA helicase</fullName>
        <ecNumber evidence="1">5.6.2.3</ecNumber>
    </recommendedName>
</protein>
<accession>A0A6L2K612</accession>